<accession>A0A378L054</accession>
<dbReference type="InterPro" id="IPR007825">
    <property type="entry name" value="Major_OMP_Legionella"/>
</dbReference>
<protein>
    <recommendedName>
        <fullName evidence="6">Major outer membrane protein</fullName>
    </recommendedName>
</protein>
<reference evidence="3 5" key="2">
    <citation type="submission" date="2018-06" db="EMBL/GenBank/DDBJ databases">
        <authorList>
            <consortium name="Pathogen Informatics"/>
            <person name="Doyle S."/>
        </authorList>
    </citation>
    <scope>NUCLEOTIDE SEQUENCE [LARGE SCALE GENOMIC DNA]</scope>
    <source>
        <strain evidence="3 5">NCTC12376</strain>
    </source>
</reference>
<dbReference type="OrthoDB" id="5639445at2"/>
<keyword evidence="4" id="KW-1185">Reference proteome</keyword>
<feature type="signal peptide" evidence="1">
    <location>
        <begin position="1"/>
        <end position="19"/>
    </location>
</feature>
<evidence type="ECO:0000256" key="1">
    <source>
        <dbReference type="SAM" id="SignalP"/>
    </source>
</evidence>
<organism evidence="3 5">
    <name type="scientific">Legionella quateirensis</name>
    <dbReference type="NCBI Taxonomy" id="45072"/>
    <lineage>
        <taxon>Bacteria</taxon>
        <taxon>Pseudomonadati</taxon>
        <taxon>Pseudomonadota</taxon>
        <taxon>Gammaproteobacteria</taxon>
        <taxon>Legionellales</taxon>
        <taxon>Legionellaceae</taxon>
        <taxon>Legionella</taxon>
    </lineage>
</organism>
<sequence>MKQYVLGMLLLSFIMTGTAGEMGLQKDDCMSGSSCRWTIGGELSFLKPDGAMIDYATKMVFVTPAIVAASGNYVHASYEPSWSAFIKYDLAVQHTDVQFRTTHFDHEKGSSIVAPNALLVVNATLVSGTFFDEASGSVLFDLNNYELTVGAVINATQTGWRLRPYTGLHYVDENDRLIQRFYRVGGSFTHRLTSQFKGLGPVVGLESQYPLLDRLTLKNDVTLGFLVGQSDMRTVGDIDDAPVQPINFVDFQSFNRDRLVPYGFFDLGLLYRMPAVFRKYDAGISGGFKIIYYNDIHGRRAASSTNDPLRLNYVTYYGPYIGIQVRV</sequence>
<gene>
    <name evidence="2" type="ORF">Lqua_0635</name>
    <name evidence="3" type="ORF">NCTC12376_03053</name>
</gene>
<dbReference type="Proteomes" id="UP000054639">
    <property type="component" value="Unassembled WGS sequence"/>
</dbReference>
<evidence type="ECO:0008006" key="6">
    <source>
        <dbReference type="Google" id="ProtNLM"/>
    </source>
</evidence>
<dbReference type="Proteomes" id="UP000254230">
    <property type="component" value="Unassembled WGS sequence"/>
</dbReference>
<dbReference type="AlphaFoldDB" id="A0A378L054"/>
<dbReference type="Pfam" id="PF05150">
    <property type="entry name" value="Legionella_OMP"/>
    <property type="match status" value="1"/>
</dbReference>
<evidence type="ECO:0000313" key="2">
    <source>
        <dbReference type="EMBL" id="KTD52802.1"/>
    </source>
</evidence>
<dbReference type="RefSeq" id="WP_058472838.1">
    <property type="nucleotide sequence ID" value="NZ_CAAAIL010000011.1"/>
</dbReference>
<keyword evidence="1" id="KW-0732">Signal</keyword>
<feature type="chain" id="PRO_5017078639" description="Major outer membrane protein" evidence="1">
    <location>
        <begin position="20"/>
        <end position="327"/>
    </location>
</feature>
<evidence type="ECO:0000313" key="3">
    <source>
        <dbReference type="EMBL" id="STY19221.1"/>
    </source>
</evidence>
<name>A0A378L054_9GAMM</name>
<dbReference type="EMBL" id="UGOW01000001">
    <property type="protein sequence ID" value="STY19221.1"/>
    <property type="molecule type" value="Genomic_DNA"/>
</dbReference>
<proteinExistence type="predicted"/>
<reference evidence="2 4" key="1">
    <citation type="submission" date="2015-11" db="EMBL/GenBank/DDBJ databases">
        <title>Genomic analysis of 38 Legionella species identifies large and diverse effector repertoires.</title>
        <authorList>
            <person name="Burstein D."/>
            <person name="Amaro F."/>
            <person name="Zusman T."/>
            <person name="Lifshitz Z."/>
            <person name="Cohen O."/>
            <person name="Gilbert J.A."/>
            <person name="Pupko T."/>
            <person name="Shuman H.A."/>
            <person name="Segal G."/>
        </authorList>
    </citation>
    <scope>NUCLEOTIDE SEQUENCE [LARGE SCALE GENOMIC DNA]</scope>
    <source>
        <strain evidence="2 4">ATCC 49507</strain>
    </source>
</reference>
<dbReference type="EMBL" id="LNYR01000006">
    <property type="protein sequence ID" value="KTD52802.1"/>
    <property type="molecule type" value="Genomic_DNA"/>
</dbReference>
<evidence type="ECO:0000313" key="4">
    <source>
        <dbReference type="Proteomes" id="UP000054639"/>
    </source>
</evidence>
<evidence type="ECO:0000313" key="5">
    <source>
        <dbReference type="Proteomes" id="UP000254230"/>
    </source>
</evidence>